<feature type="transmembrane region" description="Helical" evidence="7">
    <location>
        <begin position="47"/>
        <end position="73"/>
    </location>
</feature>
<evidence type="ECO:0000313" key="10">
    <source>
        <dbReference type="Proteomes" id="UP000053464"/>
    </source>
</evidence>
<feature type="transmembrane region" description="Helical" evidence="7">
    <location>
        <begin position="6"/>
        <end position="26"/>
    </location>
</feature>
<proteinExistence type="predicted"/>
<keyword evidence="4" id="KW-0560">Oxidoreductase</keyword>
<evidence type="ECO:0000256" key="1">
    <source>
        <dbReference type="ARBA" id="ARBA00004127"/>
    </source>
</evidence>
<dbReference type="PANTHER" id="PTHR21624:SF1">
    <property type="entry name" value="ALKYLGLYCEROL MONOOXYGENASE"/>
    <property type="match status" value="1"/>
</dbReference>
<gene>
    <name evidence="9" type="ORF">AAW00_07110</name>
</gene>
<dbReference type="InterPro" id="IPR006694">
    <property type="entry name" value="Fatty_acid_hydroxylase"/>
</dbReference>
<dbReference type="GO" id="GO:0012505">
    <property type="term" value="C:endomembrane system"/>
    <property type="evidence" value="ECO:0007669"/>
    <property type="project" value="UniProtKB-SubCell"/>
</dbReference>
<feature type="domain" description="Fatty acid hydroxylase" evidence="8">
    <location>
        <begin position="91"/>
        <end position="228"/>
    </location>
</feature>
<reference evidence="9 10" key="1">
    <citation type="submission" date="2015-04" db="EMBL/GenBank/DDBJ databases">
        <title>The draft genome sequence of Erythrobacter luteus KA37.</title>
        <authorList>
            <person name="Zhuang L."/>
            <person name="Liu Y."/>
            <person name="Shao Z."/>
        </authorList>
    </citation>
    <scope>NUCLEOTIDE SEQUENCE [LARGE SCALE GENOMIC DNA]</scope>
    <source>
        <strain evidence="9 10">KA37</strain>
    </source>
</reference>
<dbReference type="GO" id="GO:0016020">
    <property type="term" value="C:membrane"/>
    <property type="evidence" value="ECO:0007669"/>
    <property type="project" value="GOC"/>
</dbReference>
<protein>
    <submittedName>
        <fullName evidence="9">Fatty acid hydroxylase</fullName>
    </submittedName>
</protein>
<name>A0A0G9MXR3_9SPHN</name>
<evidence type="ECO:0000256" key="6">
    <source>
        <dbReference type="ARBA" id="ARBA00023136"/>
    </source>
</evidence>
<dbReference type="GO" id="GO:0006643">
    <property type="term" value="P:membrane lipid metabolic process"/>
    <property type="evidence" value="ECO:0007669"/>
    <property type="project" value="TreeGrafter"/>
</dbReference>
<dbReference type="GO" id="GO:0008610">
    <property type="term" value="P:lipid biosynthetic process"/>
    <property type="evidence" value="ECO:0007669"/>
    <property type="project" value="InterPro"/>
</dbReference>
<keyword evidence="2 7" id="KW-0812">Transmembrane</keyword>
<dbReference type="AlphaFoldDB" id="A0A0G9MXR3"/>
<keyword evidence="5" id="KW-0443">Lipid metabolism</keyword>
<feature type="transmembrane region" description="Helical" evidence="7">
    <location>
        <begin position="79"/>
        <end position="104"/>
    </location>
</feature>
<keyword evidence="10" id="KW-1185">Reference proteome</keyword>
<dbReference type="EMBL" id="LBHB01000002">
    <property type="protein sequence ID" value="KLE34058.1"/>
    <property type="molecule type" value="Genomic_DNA"/>
</dbReference>
<feature type="transmembrane region" description="Helical" evidence="7">
    <location>
        <begin position="150"/>
        <end position="175"/>
    </location>
</feature>
<sequence length="266" mass="29255">MDQAGASQGWIGMAMLAGVFAALALAELAVPFRRAAGTRGHRWATNLALFAIDTLAVRLVLPLAMVGTAALAAERGWGLFNVVAVPGWLAFAVTLLALDLALWLQHLATHRVPLLWRLHRVHHVDRDFDVTTAARFHPVEIVASMAWKMAVLAALGAPVLAVAVFETGFAMFTLWTHANVQLPLRAERLVRALIVTPGMHRIHHSVRPGETNSNYGTVLSAWDRLFGTYVGAARDEPRTMPIGLEEWRGESTRKLGWSLGFPFHRR</sequence>
<organism evidence="9 10">
    <name type="scientific">Aurantiacibacter luteus</name>
    <dbReference type="NCBI Taxonomy" id="1581420"/>
    <lineage>
        <taxon>Bacteria</taxon>
        <taxon>Pseudomonadati</taxon>
        <taxon>Pseudomonadota</taxon>
        <taxon>Alphaproteobacteria</taxon>
        <taxon>Sphingomonadales</taxon>
        <taxon>Erythrobacteraceae</taxon>
        <taxon>Aurantiacibacter</taxon>
    </lineage>
</organism>
<accession>A0A0G9MXR3</accession>
<evidence type="ECO:0000256" key="7">
    <source>
        <dbReference type="SAM" id="Phobius"/>
    </source>
</evidence>
<evidence type="ECO:0000256" key="4">
    <source>
        <dbReference type="ARBA" id="ARBA00023002"/>
    </source>
</evidence>
<keyword evidence="3 7" id="KW-1133">Transmembrane helix</keyword>
<dbReference type="PATRIC" id="fig|1581420.6.peg.1446"/>
<comment type="caution">
    <text evidence="9">The sequence shown here is derived from an EMBL/GenBank/DDBJ whole genome shotgun (WGS) entry which is preliminary data.</text>
</comment>
<dbReference type="STRING" id="1581420.AAW00_07110"/>
<dbReference type="RefSeq" id="WP_047003704.1">
    <property type="nucleotide sequence ID" value="NZ_LBHB01000002.1"/>
</dbReference>
<dbReference type="GO" id="GO:0050479">
    <property type="term" value="F:glyceryl-ether monooxygenase activity"/>
    <property type="evidence" value="ECO:0007669"/>
    <property type="project" value="TreeGrafter"/>
</dbReference>
<evidence type="ECO:0000313" key="9">
    <source>
        <dbReference type="EMBL" id="KLE34058.1"/>
    </source>
</evidence>
<comment type="subcellular location">
    <subcellularLocation>
        <location evidence="1">Endomembrane system</location>
        <topology evidence="1">Multi-pass membrane protein</topology>
    </subcellularLocation>
</comment>
<dbReference type="Pfam" id="PF04116">
    <property type="entry name" value="FA_hydroxylase"/>
    <property type="match status" value="1"/>
</dbReference>
<dbReference type="InterPro" id="IPR051689">
    <property type="entry name" value="Sterol_desaturase/TMEM195"/>
</dbReference>
<dbReference type="PANTHER" id="PTHR21624">
    <property type="entry name" value="STEROL DESATURASE-RELATED PROTEIN"/>
    <property type="match status" value="1"/>
</dbReference>
<evidence type="ECO:0000256" key="5">
    <source>
        <dbReference type="ARBA" id="ARBA00023098"/>
    </source>
</evidence>
<evidence type="ECO:0000259" key="8">
    <source>
        <dbReference type="Pfam" id="PF04116"/>
    </source>
</evidence>
<keyword evidence="6 7" id="KW-0472">Membrane</keyword>
<dbReference type="GO" id="GO:0005506">
    <property type="term" value="F:iron ion binding"/>
    <property type="evidence" value="ECO:0007669"/>
    <property type="project" value="InterPro"/>
</dbReference>
<evidence type="ECO:0000256" key="2">
    <source>
        <dbReference type="ARBA" id="ARBA00022692"/>
    </source>
</evidence>
<dbReference type="Proteomes" id="UP000053464">
    <property type="component" value="Unassembled WGS sequence"/>
</dbReference>
<evidence type="ECO:0000256" key="3">
    <source>
        <dbReference type="ARBA" id="ARBA00022989"/>
    </source>
</evidence>